<dbReference type="Pfam" id="PF07508">
    <property type="entry name" value="Recombinase"/>
    <property type="match status" value="1"/>
</dbReference>
<evidence type="ECO:0000313" key="4">
    <source>
        <dbReference type="Proteomes" id="UP000029579"/>
    </source>
</evidence>
<feature type="domain" description="Recombinase" evidence="2">
    <location>
        <begin position="171"/>
        <end position="314"/>
    </location>
</feature>
<reference evidence="3 4" key="1">
    <citation type="submission" date="2014-07" db="EMBL/GenBank/DDBJ databases">
        <authorList>
            <person name="McCorrison J."/>
            <person name="Sanka R."/>
            <person name="Torralba M."/>
            <person name="Gillis M."/>
            <person name="Haft D.H."/>
            <person name="Methe B."/>
            <person name="Sutton G."/>
            <person name="Nelson K.E."/>
        </authorList>
    </citation>
    <scope>NUCLEOTIDE SEQUENCE [LARGE SCALE GENOMIC DNA]</scope>
    <source>
        <strain evidence="3 4">S7-1-13</strain>
    </source>
</reference>
<dbReference type="Proteomes" id="UP000029579">
    <property type="component" value="Unassembled WGS sequence"/>
</dbReference>
<proteinExistence type="predicted"/>
<dbReference type="Pfam" id="PF00239">
    <property type="entry name" value="Resolvase"/>
    <property type="match status" value="1"/>
</dbReference>
<dbReference type="InterPro" id="IPR050639">
    <property type="entry name" value="SSR_resolvase"/>
</dbReference>
<dbReference type="AlphaFoldDB" id="A0A095WZW8"/>
<dbReference type="SUPFAM" id="SSF53041">
    <property type="entry name" value="Resolvase-like"/>
    <property type="match status" value="1"/>
</dbReference>
<dbReference type="InterPro" id="IPR038109">
    <property type="entry name" value="DNA_bind_recomb_sf"/>
</dbReference>
<organism evidence="3 4">
    <name type="scientific">Anaerococcus lactolyticus S7-1-13</name>
    <dbReference type="NCBI Taxonomy" id="1284686"/>
    <lineage>
        <taxon>Bacteria</taxon>
        <taxon>Bacillati</taxon>
        <taxon>Bacillota</taxon>
        <taxon>Tissierellia</taxon>
        <taxon>Tissierellales</taxon>
        <taxon>Peptoniphilaceae</taxon>
        <taxon>Anaerococcus</taxon>
    </lineage>
</organism>
<dbReference type="Gene3D" id="3.40.50.1390">
    <property type="entry name" value="Resolvase, N-terminal catalytic domain"/>
    <property type="match status" value="1"/>
</dbReference>
<dbReference type="PROSITE" id="PS51737">
    <property type="entry name" value="RECOMBINASE_DNA_BIND"/>
    <property type="match status" value="1"/>
</dbReference>
<dbReference type="GO" id="GO:0003677">
    <property type="term" value="F:DNA binding"/>
    <property type="evidence" value="ECO:0007669"/>
    <property type="project" value="InterPro"/>
</dbReference>
<feature type="domain" description="Resolvase/invertase-type recombinase catalytic" evidence="1">
    <location>
        <begin position="11"/>
        <end position="163"/>
    </location>
</feature>
<dbReference type="GO" id="GO:0000150">
    <property type="term" value="F:DNA strand exchange activity"/>
    <property type="evidence" value="ECO:0007669"/>
    <property type="project" value="InterPro"/>
</dbReference>
<evidence type="ECO:0000313" key="3">
    <source>
        <dbReference type="EMBL" id="KGF03011.1"/>
    </source>
</evidence>
<sequence length="572" mass="66710">MFKNNLAKENLAVMYLRLSKEDGEKTESNSISNQREIINSYARKNQITMIKEYVDDGYSGANFDRPNFKEMIKAAYDRKFNTIIVKDLSRFGRDYIEAGKYIQRIFPDNGIRFISVNDNYDSKSADINDTHLILPIKNFINDSYCRDISNKVKSSQKIKREKGDFISAFAPYGYKKSEKNKNKLVVDEQVAKNIKNIFDMKLLGYSSKAIADELNHLGVLTPRKYKESQGFKCNGFQNTKGGTWSAKTVNRIIENEVYIGNTLQGKSVTLSYKNKKQIEKEKEEWIRVENTHEAIISKEVFTIANTMLKRDLNNSRGKDKIDIFTGMLFCKECGSSLIRRTVKYKKREEIFYICSKYNKEKSCTRHSIKEETLIKAVSKIMKSYIEFNENLYSKVQRIDINKNLKDNQIPILKREKAMTEELLSSLYLDLKEDVISKEEYQLFRKNYTEKLTKLDESIEYRLKKQEDTKEKIDKNKSWIIDINKYKNLSEIDRLSVVMLIDKIFISEDKTIDVRFNHTEELSLLEEMTKMDKSDIKANTIKKKSIDKSRKSKTIPTVMNKSLVSAESEVCCG</sequence>
<gene>
    <name evidence="3" type="ORF">HMPREF1630_08410</name>
</gene>
<comment type="caution">
    <text evidence="3">The sequence shown here is derived from an EMBL/GenBank/DDBJ whole genome shotgun (WGS) entry which is preliminary data.</text>
</comment>
<dbReference type="PANTHER" id="PTHR30461:SF23">
    <property type="entry name" value="DNA RECOMBINASE-RELATED"/>
    <property type="match status" value="1"/>
</dbReference>
<dbReference type="RefSeq" id="WP_037328674.1">
    <property type="nucleotide sequence ID" value="NZ_JRMW01000043.1"/>
</dbReference>
<dbReference type="InterPro" id="IPR036162">
    <property type="entry name" value="Resolvase-like_N_sf"/>
</dbReference>
<name>A0A095WZW8_9FIRM</name>
<accession>A0A095WZW8</accession>
<evidence type="ECO:0000259" key="2">
    <source>
        <dbReference type="PROSITE" id="PS51737"/>
    </source>
</evidence>
<dbReference type="InterPro" id="IPR011109">
    <property type="entry name" value="DNA_bind_recombinase_dom"/>
</dbReference>
<dbReference type="EMBL" id="JRMW01000043">
    <property type="protein sequence ID" value="KGF03011.1"/>
    <property type="molecule type" value="Genomic_DNA"/>
</dbReference>
<protein>
    <submittedName>
        <fullName evidence="3">Recombinase</fullName>
    </submittedName>
</protein>
<dbReference type="eggNOG" id="COG1961">
    <property type="taxonomic scope" value="Bacteria"/>
</dbReference>
<dbReference type="SMART" id="SM00857">
    <property type="entry name" value="Resolvase"/>
    <property type="match status" value="1"/>
</dbReference>
<dbReference type="InterPro" id="IPR025827">
    <property type="entry name" value="Zn_ribbon_recom_dom"/>
</dbReference>
<dbReference type="Gene3D" id="3.90.1750.20">
    <property type="entry name" value="Putative Large Serine Recombinase, Chain B, Domain 2"/>
    <property type="match status" value="1"/>
</dbReference>
<dbReference type="OrthoDB" id="9804620at2"/>
<dbReference type="InterPro" id="IPR006119">
    <property type="entry name" value="Resolv_N"/>
</dbReference>
<dbReference type="PROSITE" id="PS51736">
    <property type="entry name" value="RECOMBINASES_3"/>
    <property type="match status" value="1"/>
</dbReference>
<evidence type="ECO:0000259" key="1">
    <source>
        <dbReference type="PROSITE" id="PS51736"/>
    </source>
</evidence>
<dbReference type="Pfam" id="PF13408">
    <property type="entry name" value="Zn_ribbon_recom"/>
    <property type="match status" value="1"/>
</dbReference>
<dbReference type="PANTHER" id="PTHR30461">
    <property type="entry name" value="DNA-INVERTASE FROM LAMBDOID PROPHAGE"/>
    <property type="match status" value="1"/>
</dbReference>